<gene>
    <name evidence="1" type="ORF">LCGC14_2240860</name>
</gene>
<sequence>MTLTEIMKACEVENELHRGKDTWANPDYASEHLQVTNDLIEELALHVKQQQLKYEALVRDLTPGEL</sequence>
<dbReference type="AlphaFoldDB" id="A0A0F9G0H8"/>
<comment type="caution">
    <text evidence="1">The sequence shown here is derived from an EMBL/GenBank/DDBJ whole genome shotgun (WGS) entry which is preliminary data.</text>
</comment>
<reference evidence="1" key="1">
    <citation type="journal article" date="2015" name="Nature">
        <title>Complex archaea that bridge the gap between prokaryotes and eukaryotes.</title>
        <authorList>
            <person name="Spang A."/>
            <person name="Saw J.H."/>
            <person name="Jorgensen S.L."/>
            <person name="Zaremba-Niedzwiedzka K."/>
            <person name="Martijn J."/>
            <person name="Lind A.E."/>
            <person name="van Eijk R."/>
            <person name="Schleper C."/>
            <person name="Guy L."/>
            <person name="Ettema T.J."/>
        </authorList>
    </citation>
    <scope>NUCLEOTIDE SEQUENCE</scope>
</reference>
<evidence type="ECO:0000313" key="1">
    <source>
        <dbReference type="EMBL" id="KKL56887.1"/>
    </source>
</evidence>
<dbReference type="EMBL" id="LAZR01030344">
    <property type="protein sequence ID" value="KKL56887.1"/>
    <property type="molecule type" value="Genomic_DNA"/>
</dbReference>
<organism evidence="1">
    <name type="scientific">marine sediment metagenome</name>
    <dbReference type="NCBI Taxonomy" id="412755"/>
    <lineage>
        <taxon>unclassified sequences</taxon>
        <taxon>metagenomes</taxon>
        <taxon>ecological metagenomes</taxon>
    </lineage>
</organism>
<name>A0A0F9G0H8_9ZZZZ</name>
<proteinExistence type="predicted"/>
<accession>A0A0F9G0H8</accession>
<protein>
    <submittedName>
        <fullName evidence="1">Uncharacterized protein</fullName>
    </submittedName>
</protein>